<organism evidence="1 2">
    <name type="scientific">Patagioenas fasciata monilis</name>
    <dbReference type="NCBI Taxonomy" id="372326"/>
    <lineage>
        <taxon>Eukaryota</taxon>
        <taxon>Metazoa</taxon>
        <taxon>Chordata</taxon>
        <taxon>Craniata</taxon>
        <taxon>Vertebrata</taxon>
        <taxon>Euteleostomi</taxon>
        <taxon>Archelosauria</taxon>
        <taxon>Archosauria</taxon>
        <taxon>Dinosauria</taxon>
        <taxon>Saurischia</taxon>
        <taxon>Theropoda</taxon>
        <taxon>Coelurosauria</taxon>
        <taxon>Aves</taxon>
        <taxon>Neognathae</taxon>
        <taxon>Neoaves</taxon>
        <taxon>Columbimorphae</taxon>
        <taxon>Columbiformes</taxon>
        <taxon>Columbidae</taxon>
        <taxon>Patagioenas</taxon>
    </lineage>
</organism>
<sequence>MTSASVTHLGANRKVYQQQSCATAVALEEVILLKFCQCQRESSDSNCNDTVNRHMEQHSRVCSTCLRRCPELHRVFRQAVIFI</sequence>
<gene>
    <name evidence="1" type="ORF">AV530_006059</name>
</gene>
<dbReference type="AlphaFoldDB" id="A0A1V4J8B5"/>
<reference evidence="1 2" key="1">
    <citation type="submission" date="2016-02" db="EMBL/GenBank/DDBJ databases">
        <title>Band-tailed pigeon sequencing and assembly.</title>
        <authorList>
            <person name="Soares A.E."/>
            <person name="Novak B.J."/>
            <person name="Rice E.S."/>
            <person name="O'Connell B."/>
            <person name="Chang D."/>
            <person name="Weber S."/>
            <person name="Shapiro B."/>
        </authorList>
    </citation>
    <scope>NUCLEOTIDE SEQUENCE [LARGE SCALE GENOMIC DNA]</scope>
    <source>
        <strain evidence="1">BTP2013</strain>
        <tissue evidence="1">Blood</tissue>
    </source>
</reference>
<keyword evidence="2" id="KW-1185">Reference proteome</keyword>
<evidence type="ECO:0000313" key="1">
    <source>
        <dbReference type="EMBL" id="OPJ68416.1"/>
    </source>
</evidence>
<comment type="caution">
    <text evidence="1">The sequence shown here is derived from an EMBL/GenBank/DDBJ whole genome shotgun (WGS) entry which is preliminary data.</text>
</comment>
<protein>
    <submittedName>
        <fullName evidence="1">Uncharacterized protein</fullName>
    </submittedName>
</protein>
<proteinExistence type="predicted"/>
<accession>A0A1V4J8B5</accession>
<evidence type="ECO:0000313" key="2">
    <source>
        <dbReference type="Proteomes" id="UP000190648"/>
    </source>
</evidence>
<name>A0A1V4J8B5_PATFA</name>
<dbReference type="Proteomes" id="UP000190648">
    <property type="component" value="Unassembled WGS sequence"/>
</dbReference>
<dbReference type="EMBL" id="LSYS01008581">
    <property type="protein sequence ID" value="OPJ68416.1"/>
    <property type="molecule type" value="Genomic_DNA"/>
</dbReference>